<reference evidence="3 4" key="1">
    <citation type="submission" date="2019-03" db="EMBL/GenBank/DDBJ databases">
        <title>Deep-cultivation of Planctomycetes and their phenomic and genomic characterization uncovers novel biology.</title>
        <authorList>
            <person name="Wiegand S."/>
            <person name="Jogler M."/>
            <person name="Boedeker C."/>
            <person name="Pinto D."/>
            <person name="Vollmers J."/>
            <person name="Rivas-Marin E."/>
            <person name="Kohn T."/>
            <person name="Peeters S.H."/>
            <person name="Heuer A."/>
            <person name="Rast P."/>
            <person name="Oberbeckmann S."/>
            <person name="Bunk B."/>
            <person name="Jeske O."/>
            <person name="Meyerdierks A."/>
            <person name="Storesund J.E."/>
            <person name="Kallscheuer N."/>
            <person name="Luecker S."/>
            <person name="Lage O.M."/>
            <person name="Pohl T."/>
            <person name="Merkel B.J."/>
            <person name="Hornburger P."/>
            <person name="Mueller R.-W."/>
            <person name="Bruemmer F."/>
            <person name="Labrenz M."/>
            <person name="Spormann A.M."/>
            <person name="Op den Camp H."/>
            <person name="Overmann J."/>
            <person name="Amann R."/>
            <person name="Jetten M.S.M."/>
            <person name="Mascher T."/>
            <person name="Medema M.H."/>
            <person name="Devos D.P."/>
            <person name="Kaster A.-K."/>
            <person name="Ovreas L."/>
            <person name="Rohde M."/>
            <person name="Galperin M.Y."/>
            <person name="Jogler C."/>
        </authorList>
    </citation>
    <scope>NUCLEOTIDE SEQUENCE [LARGE SCALE GENOMIC DNA]</scope>
    <source>
        <strain evidence="3 4">Enr17</strain>
    </source>
</reference>
<dbReference type="GO" id="GO:0000160">
    <property type="term" value="P:phosphorelay signal transduction system"/>
    <property type="evidence" value="ECO:0007669"/>
    <property type="project" value="InterPro"/>
</dbReference>
<dbReference type="PROSITE" id="PS50110">
    <property type="entry name" value="RESPONSE_REGULATORY"/>
    <property type="match status" value="1"/>
</dbReference>
<dbReference type="AlphaFoldDB" id="A0A518I5M9"/>
<dbReference type="InterPro" id="IPR001789">
    <property type="entry name" value="Sig_transdc_resp-reg_receiver"/>
</dbReference>
<proteinExistence type="predicted"/>
<dbReference type="Gene3D" id="3.40.50.2300">
    <property type="match status" value="1"/>
</dbReference>
<gene>
    <name evidence="3" type="ORF">Enr17x_03700</name>
</gene>
<evidence type="ECO:0000256" key="1">
    <source>
        <dbReference type="PROSITE-ProRule" id="PRU00169"/>
    </source>
</evidence>
<sequence length="45" mass="5111">MIVDDHPIVREGYSRLIEREADLEVCSEADSKVNAIKQIMNDPPI</sequence>
<dbReference type="RefSeq" id="WP_232100914.1">
    <property type="nucleotide sequence ID" value="NZ_CP037452.1"/>
</dbReference>
<dbReference type="KEGG" id="gfm:Enr17x_03700"/>
<name>A0A518I5M9_9PLAN</name>
<feature type="domain" description="Response regulatory" evidence="2">
    <location>
        <begin position="1"/>
        <end position="45"/>
    </location>
</feature>
<dbReference type="InterPro" id="IPR011006">
    <property type="entry name" value="CheY-like_superfamily"/>
</dbReference>
<dbReference type="Proteomes" id="UP000318313">
    <property type="component" value="Chromosome"/>
</dbReference>
<dbReference type="SUPFAM" id="SSF52172">
    <property type="entry name" value="CheY-like"/>
    <property type="match status" value="1"/>
</dbReference>
<evidence type="ECO:0000313" key="3">
    <source>
        <dbReference type="EMBL" id="QDV48358.1"/>
    </source>
</evidence>
<keyword evidence="4" id="KW-1185">Reference proteome</keyword>
<comment type="caution">
    <text evidence="1">Lacks conserved residue(s) required for the propagation of feature annotation.</text>
</comment>
<organism evidence="3 4">
    <name type="scientific">Gimesia fumaroli</name>
    <dbReference type="NCBI Taxonomy" id="2527976"/>
    <lineage>
        <taxon>Bacteria</taxon>
        <taxon>Pseudomonadati</taxon>
        <taxon>Planctomycetota</taxon>
        <taxon>Planctomycetia</taxon>
        <taxon>Planctomycetales</taxon>
        <taxon>Planctomycetaceae</taxon>
        <taxon>Gimesia</taxon>
    </lineage>
</organism>
<protein>
    <submittedName>
        <fullName evidence="3">Transcriptional regulator NarL</fullName>
    </submittedName>
</protein>
<dbReference type="EMBL" id="CP037452">
    <property type="protein sequence ID" value="QDV48358.1"/>
    <property type="molecule type" value="Genomic_DNA"/>
</dbReference>
<evidence type="ECO:0000259" key="2">
    <source>
        <dbReference type="PROSITE" id="PS50110"/>
    </source>
</evidence>
<accession>A0A518I5M9</accession>
<evidence type="ECO:0000313" key="4">
    <source>
        <dbReference type="Proteomes" id="UP000318313"/>
    </source>
</evidence>